<keyword evidence="4" id="KW-1185">Reference proteome</keyword>
<name>A0A368GAB7_ANCCA</name>
<reference evidence="3 4" key="1">
    <citation type="submission" date="2014-10" db="EMBL/GenBank/DDBJ databases">
        <title>Draft genome of the hookworm Ancylostoma caninum.</title>
        <authorList>
            <person name="Mitreva M."/>
        </authorList>
    </citation>
    <scope>NUCLEOTIDE SEQUENCE [LARGE SCALE GENOMIC DNA]</scope>
    <source>
        <strain evidence="3 4">Baltimore</strain>
    </source>
</reference>
<evidence type="ECO:0000256" key="1">
    <source>
        <dbReference type="SAM" id="Phobius"/>
    </source>
</evidence>
<evidence type="ECO:0000313" key="3">
    <source>
        <dbReference type="EMBL" id="RCN41364.1"/>
    </source>
</evidence>
<keyword evidence="2" id="KW-0732">Signal</keyword>
<sequence length="194" mass="20965">MWKRSLLYILLLQLLISSVLPRVKMRGSSMARLSSKWNAGSSPHSFSPHSIPASGVSHVASSGSSGSSFKNALIGGALGAAGGMLAVEAGKAMFHSPNKHPVNYMEGGTGRQCSMPLNEMTRHNDRLHQIVWTCSHNEECCGRSCCLLITAENSTNNMKILAMILGVVLIVLLAFCLIYCVYNLNNDERIDIDG</sequence>
<proteinExistence type="predicted"/>
<feature type="chain" id="PRO_5016943429" description="CX domain-containing protein" evidence="2">
    <location>
        <begin position="22"/>
        <end position="194"/>
    </location>
</feature>
<evidence type="ECO:0000256" key="2">
    <source>
        <dbReference type="SAM" id="SignalP"/>
    </source>
</evidence>
<evidence type="ECO:0000313" key="4">
    <source>
        <dbReference type="Proteomes" id="UP000252519"/>
    </source>
</evidence>
<dbReference type="Proteomes" id="UP000252519">
    <property type="component" value="Unassembled WGS sequence"/>
</dbReference>
<keyword evidence="1" id="KW-0472">Membrane</keyword>
<gene>
    <name evidence="3" type="ORF">ANCCAN_12685</name>
</gene>
<dbReference type="AlphaFoldDB" id="A0A368GAB7"/>
<accession>A0A368GAB7</accession>
<keyword evidence="1" id="KW-1133">Transmembrane helix</keyword>
<protein>
    <recommendedName>
        <fullName evidence="5">CX domain-containing protein</fullName>
    </recommendedName>
</protein>
<feature type="signal peptide" evidence="2">
    <location>
        <begin position="1"/>
        <end position="21"/>
    </location>
</feature>
<organism evidence="3 4">
    <name type="scientific">Ancylostoma caninum</name>
    <name type="common">Dog hookworm</name>
    <dbReference type="NCBI Taxonomy" id="29170"/>
    <lineage>
        <taxon>Eukaryota</taxon>
        <taxon>Metazoa</taxon>
        <taxon>Ecdysozoa</taxon>
        <taxon>Nematoda</taxon>
        <taxon>Chromadorea</taxon>
        <taxon>Rhabditida</taxon>
        <taxon>Rhabditina</taxon>
        <taxon>Rhabditomorpha</taxon>
        <taxon>Strongyloidea</taxon>
        <taxon>Ancylostomatidae</taxon>
        <taxon>Ancylostomatinae</taxon>
        <taxon>Ancylostoma</taxon>
    </lineage>
</organism>
<dbReference type="OrthoDB" id="5899151at2759"/>
<feature type="transmembrane region" description="Helical" evidence="1">
    <location>
        <begin position="160"/>
        <end position="182"/>
    </location>
</feature>
<comment type="caution">
    <text evidence="3">The sequence shown here is derived from an EMBL/GenBank/DDBJ whole genome shotgun (WGS) entry which is preliminary data.</text>
</comment>
<keyword evidence="1" id="KW-0812">Transmembrane</keyword>
<evidence type="ECO:0008006" key="5">
    <source>
        <dbReference type="Google" id="ProtNLM"/>
    </source>
</evidence>
<dbReference type="EMBL" id="JOJR01000239">
    <property type="protein sequence ID" value="RCN41364.1"/>
    <property type="molecule type" value="Genomic_DNA"/>
</dbReference>